<sequence length="68" mass="7532">MSNDAFTREDQPRLTGVCPVDDCEESFVGISVATLRDHVVDAHGYLALLETPGLHLVPEQPQTRRRGD</sequence>
<comment type="caution">
    <text evidence="1">The sequence shown here is derived from an EMBL/GenBank/DDBJ whole genome shotgun (WGS) entry which is preliminary data.</text>
</comment>
<dbReference type="EMBL" id="LOPU01000029">
    <property type="protein sequence ID" value="KTG08794.1"/>
    <property type="molecule type" value="Genomic_DNA"/>
</dbReference>
<dbReference type="AlphaFoldDB" id="A0A0W1R5S4"/>
<dbReference type="Proteomes" id="UP000054387">
    <property type="component" value="Unassembled WGS sequence"/>
</dbReference>
<evidence type="ECO:0000313" key="1">
    <source>
        <dbReference type="EMBL" id="KTG08794.1"/>
    </source>
</evidence>
<dbReference type="RefSeq" id="WP_058581946.1">
    <property type="nucleotide sequence ID" value="NZ_LOPU01000029.1"/>
</dbReference>
<proteinExistence type="predicted"/>
<dbReference type="OrthoDB" id="376626at2157"/>
<reference evidence="1 2" key="1">
    <citation type="submission" date="2015-12" db="EMBL/GenBank/DDBJ databases">
        <title>Haloprofundus marisrubri gen. nov., sp. nov., an extremely halophilic archaeon isolated from the Discovery deep brine-seawater interface in the Red Sea.</title>
        <authorList>
            <person name="Zhang G."/>
            <person name="Stingl U."/>
            <person name="Rashid M."/>
        </authorList>
    </citation>
    <scope>NUCLEOTIDE SEQUENCE [LARGE SCALE GENOMIC DNA]</scope>
    <source>
        <strain evidence="1 2">SB9</strain>
    </source>
</reference>
<accession>A0A0W1R5S4</accession>
<name>A0A0W1R5S4_9EURY</name>
<keyword evidence="2" id="KW-1185">Reference proteome</keyword>
<protein>
    <submittedName>
        <fullName evidence="1">Uncharacterized protein</fullName>
    </submittedName>
</protein>
<organism evidence="1 2">
    <name type="scientific">Haloprofundus marisrubri</name>
    <dbReference type="NCBI Taxonomy" id="1514971"/>
    <lineage>
        <taxon>Archaea</taxon>
        <taxon>Methanobacteriati</taxon>
        <taxon>Methanobacteriota</taxon>
        <taxon>Stenosarchaea group</taxon>
        <taxon>Halobacteria</taxon>
        <taxon>Halobacteriales</taxon>
        <taxon>Haloferacaceae</taxon>
        <taxon>Haloprofundus</taxon>
    </lineage>
</organism>
<evidence type="ECO:0000313" key="2">
    <source>
        <dbReference type="Proteomes" id="UP000054387"/>
    </source>
</evidence>
<gene>
    <name evidence="1" type="ORF">AUR64_13285</name>
</gene>